<dbReference type="EMBL" id="JMSN01000007">
    <property type="protein sequence ID" value="KDN52703.1"/>
    <property type="molecule type" value="Genomic_DNA"/>
</dbReference>
<proteinExistence type="predicted"/>
<dbReference type="HOGENOM" id="CLU_2211795_0_0_1"/>
<keyword evidence="2" id="KW-1185">Reference proteome</keyword>
<reference evidence="1 2" key="1">
    <citation type="submission" date="2014-05" db="EMBL/GenBank/DDBJ databases">
        <title>Draft genome sequence of a rare smut relative, Tilletiaria anomala UBC 951.</title>
        <authorList>
            <consortium name="DOE Joint Genome Institute"/>
            <person name="Toome M."/>
            <person name="Kuo A."/>
            <person name="Henrissat B."/>
            <person name="Lipzen A."/>
            <person name="Tritt A."/>
            <person name="Yoshinaga Y."/>
            <person name="Zane M."/>
            <person name="Barry K."/>
            <person name="Grigoriev I.V."/>
            <person name="Spatafora J.W."/>
            <person name="Aimea M.C."/>
        </authorList>
    </citation>
    <scope>NUCLEOTIDE SEQUENCE [LARGE SCALE GENOMIC DNA]</scope>
    <source>
        <strain evidence="1 2">UBC 951</strain>
    </source>
</reference>
<dbReference type="RefSeq" id="XP_013245542.1">
    <property type="nucleotide sequence ID" value="XM_013390088.1"/>
</dbReference>
<dbReference type="InParanoid" id="A0A066WJG8"/>
<dbReference type="GeneID" id="25261746"/>
<evidence type="ECO:0000313" key="1">
    <source>
        <dbReference type="EMBL" id="KDN52703.1"/>
    </source>
</evidence>
<comment type="caution">
    <text evidence="1">The sequence shown here is derived from an EMBL/GenBank/DDBJ whole genome shotgun (WGS) entry which is preliminary data.</text>
</comment>
<organism evidence="1 2">
    <name type="scientific">Tilletiaria anomala (strain ATCC 24038 / CBS 436.72 / UBC 951)</name>
    <dbReference type="NCBI Taxonomy" id="1037660"/>
    <lineage>
        <taxon>Eukaryota</taxon>
        <taxon>Fungi</taxon>
        <taxon>Dikarya</taxon>
        <taxon>Basidiomycota</taxon>
        <taxon>Ustilaginomycotina</taxon>
        <taxon>Exobasidiomycetes</taxon>
        <taxon>Georgefischeriales</taxon>
        <taxon>Tilletiariaceae</taxon>
        <taxon>Tilletiaria</taxon>
    </lineage>
</organism>
<gene>
    <name evidence="1" type="ORF">K437DRAFT_162033</name>
</gene>
<sequence>MSRGLSILSFSLSISPRRTHSPLHDRIPPLSPFCRPKAGCERAHGGIASPVRGICQLLVSMEHLHSMYTCPAGVAHSACACESLLHIHVHSVWLGLVSSHSMPICNA</sequence>
<dbReference type="Proteomes" id="UP000027361">
    <property type="component" value="Unassembled WGS sequence"/>
</dbReference>
<protein>
    <submittedName>
        <fullName evidence="1">Uncharacterized protein</fullName>
    </submittedName>
</protein>
<accession>A0A066WJG8</accession>
<evidence type="ECO:0000313" key="2">
    <source>
        <dbReference type="Proteomes" id="UP000027361"/>
    </source>
</evidence>
<dbReference type="AlphaFoldDB" id="A0A066WJG8"/>
<name>A0A066WJG8_TILAU</name>